<dbReference type="AlphaFoldDB" id="B4VZE5"/>
<dbReference type="PANTHER" id="PTHR42872:SF6">
    <property type="entry name" value="PROTEIN-GLUTAMATE METHYLESTERASE_PROTEIN-GLUTAMINE GLUTAMINASE"/>
    <property type="match status" value="1"/>
</dbReference>
<feature type="domain" description="Response regulatory" evidence="8">
    <location>
        <begin position="5"/>
        <end position="123"/>
    </location>
</feature>
<gene>
    <name evidence="5" type="primary">cheB</name>
    <name evidence="10" type="ORF">MC7420_4910</name>
</gene>
<dbReference type="STRING" id="118168.MC7420_4910"/>
<evidence type="ECO:0000256" key="3">
    <source>
        <dbReference type="ARBA" id="ARBA00022801"/>
    </source>
</evidence>
<feature type="active site" evidence="5 6">
    <location>
        <position position="294"/>
    </location>
</feature>
<dbReference type="HAMAP" id="MF_00099">
    <property type="entry name" value="CheB_chemtxs"/>
    <property type="match status" value="1"/>
</dbReference>
<evidence type="ECO:0000259" key="9">
    <source>
        <dbReference type="PROSITE" id="PS50122"/>
    </source>
</evidence>
<dbReference type="InterPro" id="IPR001789">
    <property type="entry name" value="Sig_transdc_resp-reg_receiver"/>
</dbReference>
<evidence type="ECO:0000313" key="11">
    <source>
        <dbReference type="Proteomes" id="UP000003835"/>
    </source>
</evidence>
<evidence type="ECO:0000256" key="4">
    <source>
        <dbReference type="ARBA" id="ARBA00048267"/>
    </source>
</evidence>
<dbReference type="InterPro" id="IPR000673">
    <property type="entry name" value="Sig_transdc_resp-reg_Me-estase"/>
</dbReference>
<dbReference type="InterPro" id="IPR011006">
    <property type="entry name" value="CheY-like_superfamily"/>
</dbReference>
<evidence type="ECO:0000256" key="5">
    <source>
        <dbReference type="HAMAP-Rule" id="MF_00099"/>
    </source>
</evidence>
<comment type="subcellular location">
    <subcellularLocation>
        <location evidence="5">Cytoplasm</location>
    </subcellularLocation>
</comment>
<dbReference type="eggNOG" id="COG2201">
    <property type="taxonomic scope" value="Bacteria"/>
</dbReference>
<proteinExistence type="inferred from homology"/>
<dbReference type="HOGENOM" id="CLU_000445_51_0_3"/>
<comment type="catalytic activity">
    <reaction evidence="5">
        <text>L-glutaminyl-[protein] + H2O = L-glutamyl-[protein] + NH4(+)</text>
        <dbReference type="Rhea" id="RHEA:16441"/>
        <dbReference type="Rhea" id="RHEA-COMP:10207"/>
        <dbReference type="Rhea" id="RHEA-COMP:10208"/>
        <dbReference type="ChEBI" id="CHEBI:15377"/>
        <dbReference type="ChEBI" id="CHEBI:28938"/>
        <dbReference type="ChEBI" id="CHEBI:29973"/>
        <dbReference type="ChEBI" id="CHEBI:30011"/>
        <dbReference type="EC" id="3.5.1.44"/>
    </reaction>
</comment>
<dbReference type="RefSeq" id="WP_006104092.1">
    <property type="nucleotide sequence ID" value="NZ_DS989862.1"/>
</dbReference>
<dbReference type="EC" id="3.1.1.61" evidence="5"/>
<feature type="domain" description="CheB-type methylesterase" evidence="9">
    <location>
        <begin position="159"/>
        <end position="350"/>
    </location>
</feature>
<evidence type="ECO:0000256" key="2">
    <source>
        <dbReference type="ARBA" id="ARBA00022500"/>
    </source>
</evidence>
<dbReference type="InterPro" id="IPR008248">
    <property type="entry name" value="CheB-like"/>
</dbReference>
<dbReference type="OrthoDB" id="9793421at2"/>
<organism evidence="10 11">
    <name type="scientific">Coleofasciculus chthonoplastes PCC 7420</name>
    <dbReference type="NCBI Taxonomy" id="118168"/>
    <lineage>
        <taxon>Bacteria</taxon>
        <taxon>Bacillati</taxon>
        <taxon>Cyanobacteriota</taxon>
        <taxon>Cyanophyceae</taxon>
        <taxon>Coleofasciculales</taxon>
        <taxon>Coleofasciculaceae</taxon>
        <taxon>Coleofasciculus</taxon>
    </lineage>
</organism>
<evidence type="ECO:0000259" key="8">
    <source>
        <dbReference type="PROSITE" id="PS50110"/>
    </source>
</evidence>
<dbReference type="GO" id="GO:0000156">
    <property type="term" value="F:phosphorelay response regulator activity"/>
    <property type="evidence" value="ECO:0007669"/>
    <property type="project" value="InterPro"/>
</dbReference>
<dbReference type="GO" id="GO:0050568">
    <property type="term" value="F:protein-glutamine glutaminase activity"/>
    <property type="evidence" value="ECO:0007669"/>
    <property type="project" value="UniProtKB-UniRule"/>
</dbReference>
<dbReference type="Gene3D" id="3.40.50.2300">
    <property type="match status" value="1"/>
</dbReference>
<comment type="similarity">
    <text evidence="5">Belongs to the CheB family.</text>
</comment>
<feature type="active site" evidence="5 6">
    <location>
        <position position="198"/>
    </location>
</feature>
<dbReference type="GO" id="GO:0008984">
    <property type="term" value="F:protein-glutamate methylesterase activity"/>
    <property type="evidence" value="ECO:0007669"/>
    <property type="project" value="UniProtKB-UniRule"/>
</dbReference>
<dbReference type="GO" id="GO:0006935">
    <property type="term" value="P:chemotaxis"/>
    <property type="evidence" value="ECO:0007669"/>
    <property type="project" value="UniProtKB-UniRule"/>
</dbReference>
<protein>
    <recommendedName>
        <fullName evidence="5">Protein-glutamate methylesterase/protein-glutamine glutaminase</fullName>
        <ecNumber evidence="5">3.1.1.61</ecNumber>
        <ecNumber evidence="5">3.5.1.44</ecNumber>
    </recommendedName>
</protein>
<evidence type="ECO:0000256" key="6">
    <source>
        <dbReference type="PROSITE-ProRule" id="PRU00050"/>
    </source>
</evidence>
<dbReference type="PROSITE" id="PS50110">
    <property type="entry name" value="RESPONSE_REGULATORY"/>
    <property type="match status" value="1"/>
</dbReference>
<dbReference type="SUPFAM" id="SSF52738">
    <property type="entry name" value="Methylesterase CheB, C-terminal domain"/>
    <property type="match status" value="1"/>
</dbReference>
<keyword evidence="5 7" id="KW-0597">Phosphoprotein</keyword>
<comment type="catalytic activity">
    <reaction evidence="4 5">
        <text>[protein]-L-glutamate 5-O-methyl ester + H2O = L-glutamyl-[protein] + methanol + H(+)</text>
        <dbReference type="Rhea" id="RHEA:23236"/>
        <dbReference type="Rhea" id="RHEA-COMP:10208"/>
        <dbReference type="Rhea" id="RHEA-COMP:10311"/>
        <dbReference type="ChEBI" id="CHEBI:15377"/>
        <dbReference type="ChEBI" id="CHEBI:15378"/>
        <dbReference type="ChEBI" id="CHEBI:17790"/>
        <dbReference type="ChEBI" id="CHEBI:29973"/>
        <dbReference type="ChEBI" id="CHEBI:82795"/>
        <dbReference type="EC" id="3.1.1.61"/>
    </reaction>
</comment>
<dbReference type="Gene3D" id="3.40.50.180">
    <property type="entry name" value="Methylesterase CheB, C-terminal domain"/>
    <property type="match status" value="1"/>
</dbReference>
<dbReference type="Pfam" id="PF00072">
    <property type="entry name" value="Response_reg"/>
    <property type="match status" value="1"/>
</dbReference>
<dbReference type="CDD" id="cd17541">
    <property type="entry name" value="REC_CheB-like"/>
    <property type="match status" value="1"/>
</dbReference>
<dbReference type="EC" id="3.5.1.44" evidence="5"/>
<comment type="function">
    <text evidence="5">Involved in chemotaxis. Part of a chemotaxis signal transduction system that modulates chemotaxis in response to various stimuli. Catalyzes the demethylation of specific methylglutamate residues introduced into the chemoreceptors (methyl-accepting chemotaxis proteins or MCP) by CheR. Also mediates the irreversible deamidation of specific glutamine residues to glutamic acid.</text>
</comment>
<dbReference type="GO" id="GO:0005737">
    <property type="term" value="C:cytoplasm"/>
    <property type="evidence" value="ECO:0007669"/>
    <property type="project" value="UniProtKB-SubCell"/>
</dbReference>
<dbReference type="EMBL" id="DS989862">
    <property type="protein sequence ID" value="EDX72637.1"/>
    <property type="molecule type" value="Genomic_DNA"/>
</dbReference>
<evidence type="ECO:0000256" key="1">
    <source>
        <dbReference type="ARBA" id="ARBA00022490"/>
    </source>
</evidence>
<keyword evidence="1 5" id="KW-0963">Cytoplasm</keyword>
<evidence type="ECO:0000256" key="7">
    <source>
        <dbReference type="PROSITE-ProRule" id="PRU00169"/>
    </source>
</evidence>
<sequence length="350" mass="37691">MRKIRLLIVDDSVIIRQKLSEILSQDPFLDVVGIAANGQIALSKIPHLHPDLIILDLEMPEMDGLQTLTAIRQSYPNLPVIMFSAFTERGAAATLEALSLGAQDYVTKPTKLGTGEAVSDYLKRELIPKIKVFCADILGVSDNTPIARSRLPSQTASLKLAKAQVVAIGVSTGGPNALATLLSRFPADFPLSIVIVQHIPPLFSKRLAERLTHQCHISVAEGYEGAELRPGHAWITPGDFHGIVVRRGKTVHLSLHQAPPEHSCRPAVDVLFRSVAKTFPGSAIAVVLTGMGHDGLQGCHHIRDAGGHILVQDQASSVVWGMPKSVAQAGLANNILPLDQIADEIIQLVR</sequence>
<dbReference type="InterPro" id="IPR035909">
    <property type="entry name" value="CheB_C"/>
</dbReference>
<evidence type="ECO:0000313" key="10">
    <source>
        <dbReference type="EMBL" id="EDX72637.1"/>
    </source>
</evidence>
<dbReference type="PIRSF" id="PIRSF000876">
    <property type="entry name" value="RR_chemtxs_CheB"/>
    <property type="match status" value="1"/>
</dbReference>
<keyword evidence="2 5" id="KW-0145">Chemotaxis</keyword>
<comment type="domain">
    <text evidence="5">Contains a C-terminal catalytic domain, and an N-terminal region which modulates catalytic activity.</text>
</comment>
<feature type="active site" evidence="5 6">
    <location>
        <position position="171"/>
    </location>
</feature>
<feature type="modified residue" description="4-aspartylphosphate" evidence="5 7">
    <location>
        <position position="56"/>
    </location>
</feature>
<dbReference type="SUPFAM" id="SSF52172">
    <property type="entry name" value="CheY-like"/>
    <property type="match status" value="1"/>
</dbReference>
<name>B4VZE5_9CYAN</name>
<keyword evidence="11" id="KW-1185">Reference proteome</keyword>
<dbReference type="CDD" id="cd16432">
    <property type="entry name" value="CheB_Rec"/>
    <property type="match status" value="1"/>
</dbReference>
<dbReference type="NCBIfam" id="NF001965">
    <property type="entry name" value="PRK00742.1"/>
    <property type="match status" value="1"/>
</dbReference>
<dbReference type="PANTHER" id="PTHR42872">
    <property type="entry name" value="PROTEIN-GLUTAMATE METHYLESTERASE/PROTEIN-GLUTAMINE GLUTAMINASE"/>
    <property type="match status" value="1"/>
</dbReference>
<accession>B4VZE5</accession>
<keyword evidence="3 5" id="KW-0378">Hydrolase</keyword>
<reference evidence="10 11" key="1">
    <citation type="submission" date="2008-07" db="EMBL/GenBank/DDBJ databases">
        <authorList>
            <person name="Tandeau de Marsac N."/>
            <person name="Ferriera S."/>
            <person name="Johnson J."/>
            <person name="Kravitz S."/>
            <person name="Beeson K."/>
            <person name="Sutton G."/>
            <person name="Rogers Y.-H."/>
            <person name="Friedman R."/>
            <person name="Frazier M."/>
            <person name="Venter J.C."/>
        </authorList>
    </citation>
    <scope>NUCLEOTIDE SEQUENCE [LARGE SCALE GENOMIC DNA]</scope>
    <source>
        <strain evidence="10 11">PCC 7420</strain>
    </source>
</reference>
<comment type="PTM">
    <text evidence="5">Phosphorylated by CheA. Phosphorylation of the N-terminal regulatory domain activates the methylesterase activity.</text>
</comment>
<dbReference type="Pfam" id="PF01339">
    <property type="entry name" value="CheB_methylest"/>
    <property type="match status" value="1"/>
</dbReference>
<dbReference type="SMART" id="SM00448">
    <property type="entry name" value="REC"/>
    <property type="match status" value="1"/>
</dbReference>
<dbReference type="Proteomes" id="UP000003835">
    <property type="component" value="Unassembled WGS sequence"/>
</dbReference>
<dbReference type="PROSITE" id="PS50122">
    <property type="entry name" value="CHEB"/>
    <property type="match status" value="1"/>
</dbReference>